<organism evidence="3 4">
    <name type="scientific">Gymnopilus dilepis</name>
    <dbReference type="NCBI Taxonomy" id="231916"/>
    <lineage>
        <taxon>Eukaryota</taxon>
        <taxon>Fungi</taxon>
        <taxon>Dikarya</taxon>
        <taxon>Basidiomycota</taxon>
        <taxon>Agaricomycotina</taxon>
        <taxon>Agaricomycetes</taxon>
        <taxon>Agaricomycetidae</taxon>
        <taxon>Agaricales</taxon>
        <taxon>Agaricineae</taxon>
        <taxon>Hymenogastraceae</taxon>
        <taxon>Gymnopilus</taxon>
    </lineage>
</organism>
<sequence>MYSTFLIAIVSLLAVPAHSANFMVTVGQNGKFAFNPQTLTDVNAGDSVEFMFYPPVHSATQSSFSNPCVATSGGFDSGLISSSDFNNPITKNWTVPDGNGPWWFFCKQPGHCGMGMVFAVNPTDNETFTTFQNTAQGKSSSPGTSSTSSTSPSPTGGDTPAGNGALPFGGVSPLAWPLLLYILATITL</sequence>
<dbReference type="PANTHER" id="PTHR34883:SF15">
    <property type="entry name" value="EXTRACELLULAR SERINE-RICH PROTEIN"/>
    <property type="match status" value="1"/>
</dbReference>
<dbReference type="AlphaFoldDB" id="A0A409W8M1"/>
<keyword evidence="2" id="KW-0732">Signal</keyword>
<dbReference type="EMBL" id="NHYE01005308">
    <property type="protein sequence ID" value="PPQ74856.1"/>
    <property type="molecule type" value="Genomic_DNA"/>
</dbReference>
<dbReference type="InterPro" id="IPR008972">
    <property type="entry name" value="Cupredoxin"/>
</dbReference>
<dbReference type="CDD" id="cd00920">
    <property type="entry name" value="Cupredoxin"/>
    <property type="match status" value="1"/>
</dbReference>
<comment type="caution">
    <text evidence="3">The sequence shown here is derived from an EMBL/GenBank/DDBJ whole genome shotgun (WGS) entry which is preliminary data.</text>
</comment>
<protein>
    <recommendedName>
        <fullName evidence="5">Phytocyanin domain-containing protein</fullName>
    </recommendedName>
</protein>
<gene>
    <name evidence="3" type="ORF">CVT26_005185</name>
</gene>
<evidence type="ECO:0000313" key="4">
    <source>
        <dbReference type="Proteomes" id="UP000284706"/>
    </source>
</evidence>
<dbReference type="InterPro" id="IPR052953">
    <property type="entry name" value="Ser-rich/MCO-related"/>
</dbReference>
<dbReference type="InParanoid" id="A0A409W8M1"/>
<proteinExistence type="predicted"/>
<dbReference type="STRING" id="231916.A0A409W8M1"/>
<evidence type="ECO:0000256" key="1">
    <source>
        <dbReference type="SAM" id="MobiDB-lite"/>
    </source>
</evidence>
<dbReference type="Gene3D" id="2.60.40.420">
    <property type="entry name" value="Cupredoxins - blue copper proteins"/>
    <property type="match status" value="1"/>
</dbReference>
<dbReference type="Proteomes" id="UP000284706">
    <property type="component" value="Unassembled WGS sequence"/>
</dbReference>
<feature type="chain" id="PRO_5018974757" description="Phytocyanin domain-containing protein" evidence="2">
    <location>
        <begin position="20"/>
        <end position="188"/>
    </location>
</feature>
<dbReference type="SUPFAM" id="SSF49503">
    <property type="entry name" value="Cupredoxins"/>
    <property type="match status" value="1"/>
</dbReference>
<keyword evidence="4" id="KW-1185">Reference proteome</keyword>
<accession>A0A409W8M1</accession>
<feature type="compositionally biased region" description="Low complexity" evidence="1">
    <location>
        <begin position="139"/>
        <end position="157"/>
    </location>
</feature>
<evidence type="ECO:0008006" key="5">
    <source>
        <dbReference type="Google" id="ProtNLM"/>
    </source>
</evidence>
<dbReference type="OrthoDB" id="1921208at2759"/>
<feature type="signal peptide" evidence="2">
    <location>
        <begin position="1"/>
        <end position="19"/>
    </location>
</feature>
<dbReference type="PANTHER" id="PTHR34883">
    <property type="entry name" value="SERINE-RICH PROTEIN, PUTATIVE-RELATED-RELATED"/>
    <property type="match status" value="1"/>
</dbReference>
<reference evidence="3 4" key="1">
    <citation type="journal article" date="2018" name="Evol. Lett.">
        <title>Horizontal gene cluster transfer increased hallucinogenic mushroom diversity.</title>
        <authorList>
            <person name="Reynolds H.T."/>
            <person name="Vijayakumar V."/>
            <person name="Gluck-Thaler E."/>
            <person name="Korotkin H.B."/>
            <person name="Matheny P.B."/>
            <person name="Slot J.C."/>
        </authorList>
    </citation>
    <scope>NUCLEOTIDE SEQUENCE [LARGE SCALE GENOMIC DNA]</scope>
    <source>
        <strain evidence="3 4">SRW20</strain>
    </source>
</reference>
<evidence type="ECO:0000256" key="2">
    <source>
        <dbReference type="SAM" id="SignalP"/>
    </source>
</evidence>
<evidence type="ECO:0000313" key="3">
    <source>
        <dbReference type="EMBL" id="PPQ74856.1"/>
    </source>
</evidence>
<feature type="region of interest" description="Disordered" evidence="1">
    <location>
        <begin position="133"/>
        <end position="164"/>
    </location>
</feature>
<name>A0A409W8M1_9AGAR</name>